<feature type="transmembrane region" description="Helical" evidence="1">
    <location>
        <begin position="29"/>
        <end position="54"/>
    </location>
</feature>
<evidence type="ECO:0000313" key="3">
    <source>
        <dbReference type="Proteomes" id="UP000501568"/>
    </source>
</evidence>
<keyword evidence="1" id="KW-1133">Transmembrane helix</keyword>
<dbReference type="AlphaFoldDB" id="A0A6G6Y1W4"/>
<keyword evidence="1" id="KW-0472">Membrane</keyword>
<evidence type="ECO:0000256" key="1">
    <source>
        <dbReference type="SAM" id="Phobius"/>
    </source>
</evidence>
<evidence type="ECO:0000313" key="2">
    <source>
        <dbReference type="EMBL" id="QIG78915.1"/>
    </source>
</evidence>
<dbReference type="KEGG" id="spzr:G5C33_03345"/>
<keyword evidence="1" id="KW-0812">Transmembrane</keyword>
<organism evidence="2 3">
    <name type="scientific">Stakelama tenebrarum</name>
    <dbReference type="NCBI Taxonomy" id="2711215"/>
    <lineage>
        <taxon>Bacteria</taxon>
        <taxon>Pseudomonadati</taxon>
        <taxon>Pseudomonadota</taxon>
        <taxon>Alphaproteobacteria</taxon>
        <taxon>Sphingomonadales</taxon>
        <taxon>Sphingomonadaceae</taxon>
        <taxon>Stakelama</taxon>
    </lineage>
</organism>
<gene>
    <name evidence="2" type="ORF">G5C33_03345</name>
</gene>
<name>A0A6G6Y1W4_9SPHN</name>
<dbReference type="EMBL" id="CP049109">
    <property type="protein sequence ID" value="QIG78915.1"/>
    <property type="molecule type" value="Genomic_DNA"/>
</dbReference>
<sequence>MYGNRQTANIIEAAQAPLPTPLHWLRRSFGLTVVLGLALLLVPVLLVLNVIWIAKAARLVFPMARDSIIAAADSIADTAFPRA</sequence>
<dbReference type="RefSeq" id="WP_165325915.1">
    <property type="nucleotide sequence ID" value="NZ_CP049109.1"/>
</dbReference>
<accession>A0A6G6Y1W4</accession>
<keyword evidence="3" id="KW-1185">Reference proteome</keyword>
<protein>
    <submittedName>
        <fullName evidence="2">Uncharacterized protein</fullName>
    </submittedName>
</protein>
<dbReference type="Proteomes" id="UP000501568">
    <property type="component" value="Chromosome"/>
</dbReference>
<proteinExistence type="predicted"/>
<reference evidence="2 3" key="1">
    <citation type="submission" date="2020-02" db="EMBL/GenBank/DDBJ databases">
        <authorList>
            <person name="Zheng R.K."/>
            <person name="Sun C.M."/>
        </authorList>
    </citation>
    <scope>NUCLEOTIDE SEQUENCE [LARGE SCALE GENOMIC DNA]</scope>
    <source>
        <strain evidence="3">zrk23</strain>
    </source>
</reference>